<protein>
    <submittedName>
        <fullName evidence="1">Uncharacterized protein</fullName>
    </submittedName>
</protein>
<name>G3IJH7_CRIGR</name>
<dbReference type="AlphaFoldDB" id="G3IJH7"/>
<dbReference type="Proteomes" id="UP000001075">
    <property type="component" value="Unassembled WGS sequence"/>
</dbReference>
<evidence type="ECO:0000313" key="1">
    <source>
        <dbReference type="EMBL" id="EGW14449.1"/>
    </source>
</evidence>
<proteinExistence type="predicted"/>
<dbReference type="EMBL" id="JH003306">
    <property type="protein sequence ID" value="EGW14449.1"/>
    <property type="molecule type" value="Genomic_DNA"/>
</dbReference>
<dbReference type="InParanoid" id="G3IJH7"/>
<reference evidence="2" key="1">
    <citation type="journal article" date="2011" name="Nat. Biotechnol.">
        <title>The genomic sequence of the Chinese hamster ovary (CHO)-K1 cell line.</title>
        <authorList>
            <person name="Xu X."/>
            <person name="Nagarajan H."/>
            <person name="Lewis N.E."/>
            <person name="Pan S."/>
            <person name="Cai Z."/>
            <person name="Liu X."/>
            <person name="Chen W."/>
            <person name="Xie M."/>
            <person name="Wang W."/>
            <person name="Hammond S."/>
            <person name="Andersen M.R."/>
            <person name="Neff N."/>
            <person name="Passarelli B."/>
            <person name="Koh W."/>
            <person name="Fan H.C."/>
            <person name="Wang J."/>
            <person name="Gui Y."/>
            <person name="Lee K.H."/>
            <person name="Betenbaugh M.J."/>
            <person name="Quake S.R."/>
            <person name="Famili I."/>
            <person name="Palsson B.O."/>
            <person name="Wang J."/>
        </authorList>
    </citation>
    <scope>NUCLEOTIDE SEQUENCE [LARGE SCALE GENOMIC DNA]</scope>
    <source>
        <strain evidence="2">CHO K1 cell line</strain>
    </source>
</reference>
<accession>G3IJH7</accession>
<sequence length="86" mass="9826">MKLNIICYLKLQIKLKNYKVRFNPCYLTKCTHVRMTKFQNTDNWPGQEPMGCGGGNGNFWKTAWQFLTHTIGSAVTSVLIQNGLNT</sequence>
<gene>
    <name evidence="1" type="ORF">I79_024012</name>
</gene>
<evidence type="ECO:0000313" key="2">
    <source>
        <dbReference type="Proteomes" id="UP000001075"/>
    </source>
</evidence>
<organism evidence="1 2">
    <name type="scientific">Cricetulus griseus</name>
    <name type="common">Chinese hamster</name>
    <name type="synonym">Cricetulus barabensis griseus</name>
    <dbReference type="NCBI Taxonomy" id="10029"/>
    <lineage>
        <taxon>Eukaryota</taxon>
        <taxon>Metazoa</taxon>
        <taxon>Chordata</taxon>
        <taxon>Craniata</taxon>
        <taxon>Vertebrata</taxon>
        <taxon>Euteleostomi</taxon>
        <taxon>Mammalia</taxon>
        <taxon>Eutheria</taxon>
        <taxon>Euarchontoglires</taxon>
        <taxon>Glires</taxon>
        <taxon>Rodentia</taxon>
        <taxon>Myomorpha</taxon>
        <taxon>Muroidea</taxon>
        <taxon>Cricetidae</taxon>
        <taxon>Cricetinae</taxon>
        <taxon>Cricetulus</taxon>
    </lineage>
</organism>